<dbReference type="PANTHER" id="PTHR30619:SF1">
    <property type="entry name" value="RECOMBINATION PROTEIN 2"/>
    <property type="match status" value="1"/>
</dbReference>
<dbReference type="AlphaFoldDB" id="A0A9X4ALZ9"/>
<comment type="caution">
    <text evidence="1">The sequence shown here is derived from an EMBL/GenBank/DDBJ whole genome shotgun (WGS) entry which is preliminary data.</text>
</comment>
<sequence length="271" mass="31128">MKNYFLLFITMFSLVLFLAPTSGYSSQVLTEKQVQFTFFDLPDGEATLIRTGKGKSILINTGSIESEEQLLKQLQERNMKQINTLILTKQTSDYCGNATRVMDRYNIQQIIYTGELNGTCEIPEKKREKWKTGDLRELSEGLFFRVLHAENTGEMALGITYGDTSIMYLSNSDLKDEKYLLKYSLDPEILKIGDYGSGNSPSEKFLSKTDPHVSIMFHCKKCKTNVDLLERLEESWIEVYQLDRIGTTTLEITPHDYDIFLSKNLLKWDGD</sequence>
<organism evidence="1 2">
    <name type="scientific">Terrihalobacillus insolitus</name>
    <dbReference type="NCBI Taxonomy" id="2950438"/>
    <lineage>
        <taxon>Bacteria</taxon>
        <taxon>Bacillati</taxon>
        <taxon>Bacillota</taxon>
        <taxon>Bacilli</taxon>
        <taxon>Bacillales</taxon>
        <taxon>Bacillaceae</taxon>
        <taxon>Terrihalobacillus</taxon>
    </lineage>
</organism>
<dbReference type="InterPro" id="IPR052159">
    <property type="entry name" value="Competence_DNA_uptake"/>
</dbReference>
<dbReference type="Proteomes" id="UP001145050">
    <property type="component" value="Unassembled WGS sequence"/>
</dbReference>
<dbReference type="InterPro" id="IPR036866">
    <property type="entry name" value="RibonucZ/Hydroxyglut_hydro"/>
</dbReference>
<reference evidence="1" key="1">
    <citation type="submission" date="2022-06" db="EMBL/GenBank/DDBJ databases">
        <title>Aquibacillus sp. a new bacterium isolated from soil saline samples.</title>
        <authorList>
            <person name="Galisteo C."/>
            <person name="De La Haba R."/>
            <person name="Sanchez-Porro C."/>
            <person name="Ventosa A."/>
        </authorList>
    </citation>
    <scope>NUCLEOTIDE SEQUENCE</scope>
    <source>
        <strain evidence="1">3ASR75-11</strain>
    </source>
</reference>
<protein>
    <recommendedName>
        <fullName evidence="3">Beta-lactamase superfamily II metal-dependent hydrolase</fullName>
    </recommendedName>
</protein>
<dbReference type="SUPFAM" id="SSF56281">
    <property type="entry name" value="Metallo-hydrolase/oxidoreductase"/>
    <property type="match status" value="1"/>
</dbReference>
<dbReference type="Gene3D" id="3.60.15.10">
    <property type="entry name" value="Ribonuclease Z/Hydroxyacylglutathione hydrolase-like"/>
    <property type="match status" value="1"/>
</dbReference>
<evidence type="ECO:0000313" key="2">
    <source>
        <dbReference type="Proteomes" id="UP001145050"/>
    </source>
</evidence>
<gene>
    <name evidence="1" type="ORF">NC797_09615</name>
</gene>
<dbReference type="PANTHER" id="PTHR30619">
    <property type="entry name" value="DNA INTERNALIZATION/COMPETENCE PROTEIN COMEC/REC2"/>
    <property type="match status" value="1"/>
</dbReference>
<evidence type="ECO:0000313" key="1">
    <source>
        <dbReference type="EMBL" id="MDC3424766.1"/>
    </source>
</evidence>
<name>A0A9X4ALZ9_9BACI</name>
<dbReference type="RefSeq" id="WP_272436568.1">
    <property type="nucleotide sequence ID" value="NZ_JAMQKB010000008.1"/>
</dbReference>
<dbReference type="EMBL" id="JAMQKB010000008">
    <property type="protein sequence ID" value="MDC3424766.1"/>
    <property type="molecule type" value="Genomic_DNA"/>
</dbReference>
<accession>A0A9X4ALZ9</accession>
<keyword evidence="2" id="KW-1185">Reference proteome</keyword>
<evidence type="ECO:0008006" key="3">
    <source>
        <dbReference type="Google" id="ProtNLM"/>
    </source>
</evidence>
<proteinExistence type="predicted"/>